<evidence type="ECO:0000313" key="10">
    <source>
        <dbReference type="EMBL" id="TET92898.1"/>
    </source>
</evidence>
<feature type="binding site" evidence="7">
    <location>
        <position position="86"/>
    </location>
    <ligand>
        <name>ATP</name>
        <dbReference type="ChEBI" id="CHEBI:30616"/>
    </ligand>
</feature>
<dbReference type="Gene3D" id="3.30.200.20">
    <property type="entry name" value="Phosphorylase Kinase, domain 1"/>
    <property type="match status" value="1"/>
</dbReference>
<dbReference type="PROSITE" id="PS00108">
    <property type="entry name" value="PROTEIN_KINASE_ST"/>
    <property type="match status" value="1"/>
</dbReference>
<dbReference type="Proteomes" id="UP000316925">
    <property type="component" value="Unassembled WGS sequence"/>
</dbReference>
<evidence type="ECO:0000256" key="7">
    <source>
        <dbReference type="PROSITE-ProRule" id="PRU10141"/>
    </source>
</evidence>
<gene>
    <name evidence="10" type="ORF">E3J33_02895</name>
</gene>
<dbReference type="SMART" id="SM00220">
    <property type="entry name" value="S_TKc"/>
    <property type="match status" value="1"/>
</dbReference>
<dbReference type="Pfam" id="PF00069">
    <property type="entry name" value="Pkinase"/>
    <property type="match status" value="1"/>
</dbReference>
<dbReference type="InterPro" id="IPR008271">
    <property type="entry name" value="Ser/Thr_kinase_AS"/>
</dbReference>
<feature type="non-terminal residue" evidence="10">
    <location>
        <position position="548"/>
    </location>
</feature>
<evidence type="ECO:0000256" key="1">
    <source>
        <dbReference type="ARBA" id="ARBA00012513"/>
    </source>
</evidence>
<keyword evidence="3" id="KW-0808">Transferase</keyword>
<dbReference type="AlphaFoldDB" id="A0A523YN37"/>
<feature type="transmembrane region" description="Helical" evidence="8">
    <location>
        <begin position="344"/>
        <end position="364"/>
    </location>
</feature>
<keyword evidence="6 7" id="KW-0067">ATP-binding</keyword>
<dbReference type="FunFam" id="1.10.510.10:FF:000021">
    <property type="entry name" value="Serine/threonine protein kinase"/>
    <property type="match status" value="1"/>
</dbReference>
<dbReference type="PROSITE" id="PS50011">
    <property type="entry name" value="PROTEIN_KINASE_DOM"/>
    <property type="match status" value="1"/>
</dbReference>
<evidence type="ECO:0000256" key="5">
    <source>
        <dbReference type="ARBA" id="ARBA00022777"/>
    </source>
</evidence>
<dbReference type="PROSITE" id="PS00107">
    <property type="entry name" value="PROTEIN_KINASE_ATP"/>
    <property type="match status" value="1"/>
</dbReference>
<name>A0A523YN37_UNCAE</name>
<keyword evidence="8" id="KW-0472">Membrane</keyword>
<dbReference type="InterPro" id="IPR011009">
    <property type="entry name" value="Kinase-like_dom_sf"/>
</dbReference>
<dbReference type="Gene3D" id="1.10.510.10">
    <property type="entry name" value="Transferase(Phosphotransferase) domain 1"/>
    <property type="match status" value="1"/>
</dbReference>
<dbReference type="SUPFAM" id="SSF56112">
    <property type="entry name" value="Protein kinase-like (PK-like)"/>
    <property type="match status" value="1"/>
</dbReference>
<evidence type="ECO:0000256" key="6">
    <source>
        <dbReference type="ARBA" id="ARBA00022840"/>
    </source>
</evidence>
<evidence type="ECO:0000259" key="9">
    <source>
        <dbReference type="PROSITE" id="PS50011"/>
    </source>
</evidence>
<keyword evidence="5" id="KW-0418">Kinase</keyword>
<dbReference type="InterPro" id="IPR000719">
    <property type="entry name" value="Prot_kinase_dom"/>
</dbReference>
<evidence type="ECO:0000256" key="8">
    <source>
        <dbReference type="SAM" id="Phobius"/>
    </source>
</evidence>
<keyword evidence="2" id="KW-0723">Serine/threonine-protein kinase</keyword>
<keyword evidence="4 7" id="KW-0547">Nucleotide-binding</keyword>
<comment type="caution">
    <text evidence="10">The sequence shown here is derived from an EMBL/GenBank/DDBJ whole genome shotgun (WGS) entry which is preliminary data.</text>
</comment>
<dbReference type="CDD" id="cd14014">
    <property type="entry name" value="STKc_PknB_like"/>
    <property type="match status" value="1"/>
</dbReference>
<dbReference type="PANTHER" id="PTHR43289">
    <property type="entry name" value="MITOGEN-ACTIVATED PROTEIN KINASE KINASE KINASE 20-RELATED"/>
    <property type="match status" value="1"/>
</dbReference>
<accession>A0A523YN37</accession>
<feature type="domain" description="Protein kinase" evidence="9">
    <location>
        <begin position="57"/>
        <end position="314"/>
    </location>
</feature>
<evidence type="ECO:0000256" key="2">
    <source>
        <dbReference type="ARBA" id="ARBA00022527"/>
    </source>
</evidence>
<keyword evidence="8" id="KW-1133">Transmembrane helix</keyword>
<evidence type="ECO:0000256" key="3">
    <source>
        <dbReference type="ARBA" id="ARBA00022679"/>
    </source>
</evidence>
<dbReference type="GO" id="GO:0005524">
    <property type="term" value="F:ATP binding"/>
    <property type="evidence" value="ECO:0007669"/>
    <property type="project" value="UniProtKB-UniRule"/>
</dbReference>
<proteinExistence type="predicted"/>
<dbReference type="InterPro" id="IPR017441">
    <property type="entry name" value="Protein_kinase_ATP_BS"/>
</dbReference>
<sequence length="548" mass="62616">MGINCPKCHFENPDDTIYCGKCATQLKSSEEISASHTETLDIPKEEITTGSTFAGRYQIIEELGKGGMGKVYRVVDKKLDEEVALKLIKPEIASDRKTVERFSKELKFARKIVHKNVGRMYELMEDEGRYFITMEYVSGQDLKGLIRQTGQLTVGKSISIAKQVCEGLAEAHKLGVVHRDLKPHNIMIDKEGNARIMDFGIARSLDAEGITDAKVMIGTPKYMSPEQVEGEAVDQRSDIYSLGIILYEMVTERTPFEGDTALSIALKHKTQAPPEPREFNAQIPEDLSLVILKCLEKDKQKRYQRAEEVLSELRSIEKNFPTDERIILEKKLETETKRKRFQSFFIPGILLFVASIIVAGYFFFGQFLKTGKIGSEAISEMKWKSSIAVLPVVDLSRDQEPLCEAMHDDIITKLRILIPDLRVMSKLAIMEYTNKEKSYTDIGKELNVGTILESSLRKEGENIQMNVRLINVEDGSILWSDAYREKFEALFKIQDEICRAIAMELKVHLREEQIPVIKTREPKNIEAKEYYAWGNHFGEKYANYRREE</sequence>
<evidence type="ECO:0000256" key="4">
    <source>
        <dbReference type="ARBA" id="ARBA00022741"/>
    </source>
</evidence>
<dbReference type="EC" id="2.7.11.1" evidence="1"/>
<evidence type="ECO:0000313" key="11">
    <source>
        <dbReference type="Proteomes" id="UP000316925"/>
    </source>
</evidence>
<dbReference type="GO" id="GO:0004674">
    <property type="term" value="F:protein serine/threonine kinase activity"/>
    <property type="evidence" value="ECO:0007669"/>
    <property type="project" value="UniProtKB-KW"/>
</dbReference>
<reference evidence="10 11" key="1">
    <citation type="submission" date="2019-03" db="EMBL/GenBank/DDBJ databases">
        <title>Metabolic potential of uncultured bacteria and archaea associated with petroleum seepage in deep-sea sediments.</title>
        <authorList>
            <person name="Dong X."/>
            <person name="Hubert C."/>
        </authorList>
    </citation>
    <scope>NUCLEOTIDE SEQUENCE [LARGE SCALE GENOMIC DNA]</scope>
    <source>
        <strain evidence="10">E29_bin28</strain>
    </source>
</reference>
<dbReference type="PANTHER" id="PTHR43289:SF6">
    <property type="entry name" value="SERINE_THREONINE-PROTEIN KINASE NEKL-3"/>
    <property type="match status" value="1"/>
</dbReference>
<organism evidence="10 11">
    <name type="scientific">Aerophobetes bacterium</name>
    <dbReference type="NCBI Taxonomy" id="2030807"/>
    <lineage>
        <taxon>Bacteria</taxon>
        <taxon>Candidatus Aerophobota</taxon>
    </lineage>
</organism>
<protein>
    <recommendedName>
        <fullName evidence="1">non-specific serine/threonine protein kinase</fullName>
        <ecNumber evidence="1">2.7.11.1</ecNumber>
    </recommendedName>
</protein>
<keyword evidence="8" id="KW-0812">Transmembrane</keyword>
<dbReference type="EMBL" id="SOIJ01000165">
    <property type="protein sequence ID" value="TET92898.1"/>
    <property type="molecule type" value="Genomic_DNA"/>
</dbReference>
<dbReference type="Gene3D" id="3.40.50.10610">
    <property type="entry name" value="ABC-type transport auxiliary lipoprotein component"/>
    <property type="match status" value="1"/>
</dbReference>